<keyword evidence="4" id="KW-0175">Coiled coil</keyword>
<reference evidence="10" key="2">
    <citation type="submission" date="2020-02" db="EMBL/GenBank/DDBJ databases">
        <title>Esox lucius (northern pike) genome, fEsoLuc1, primary haplotype.</title>
        <authorList>
            <person name="Myers G."/>
            <person name="Karagic N."/>
            <person name="Meyer A."/>
            <person name="Pippel M."/>
            <person name="Reichard M."/>
            <person name="Winkler S."/>
            <person name="Tracey A."/>
            <person name="Sims Y."/>
            <person name="Howe K."/>
            <person name="Rhie A."/>
            <person name="Formenti G."/>
            <person name="Durbin R."/>
            <person name="Fedrigo O."/>
            <person name="Jarvis E.D."/>
        </authorList>
    </citation>
    <scope>NUCLEOTIDE SEQUENCE [LARGE SCALE GENOMIC DNA]</scope>
</reference>
<feature type="region of interest" description="Disordered" evidence="7">
    <location>
        <begin position="16"/>
        <end position="139"/>
    </location>
</feature>
<dbReference type="InterPro" id="IPR001605">
    <property type="entry name" value="PH_dom-spectrin-type"/>
</dbReference>
<dbReference type="InterPro" id="IPR023394">
    <property type="entry name" value="Sec7_C_sf"/>
</dbReference>
<evidence type="ECO:0008006" key="12">
    <source>
        <dbReference type="Google" id="ProtNLM"/>
    </source>
</evidence>
<evidence type="ECO:0000256" key="7">
    <source>
        <dbReference type="SAM" id="MobiDB-lite"/>
    </source>
</evidence>
<dbReference type="Ensembl" id="ENSELUT00000086721.2">
    <property type="protein sequence ID" value="ENSELUP00000059665.2"/>
    <property type="gene ID" value="ENSELUG00000009799.3"/>
</dbReference>
<keyword evidence="11" id="KW-1185">Reference proteome</keyword>
<dbReference type="SUPFAM" id="SSF50729">
    <property type="entry name" value="PH domain-like"/>
    <property type="match status" value="1"/>
</dbReference>
<evidence type="ECO:0000256" key="2">
    <source>
        <dbReference type="ARBA" id="ARBA00022475"/>
    </source>
</evidence>
<dbReference type="InterPro" id="IPR041681">
    <property type="entry name" value="PH_9"/>
</dbReference>
<dbReference type="PANTHER" id="PTHR10663:SF334">
    <property type="entry name" value="PH AND SEC7 DOMAIN-CONTAINING PROTEIN 1"/>
    <property type="match status" value="1"/>
</dbReference>
<reference evidence="10" key="3">
    <citation type="submission" date="2025-08" db="UniProtKB">
        <authorList>
            <consortium name="Ensembl"/>
        </authorList>
    </citation>
    <scope>IDENTIFICATION</scope>
</reference>
<proteinExistence type="predicted"/>
<feature type="compositionally biased region" description="Basic and acidic residues" evidence="7">
    <location>
        <begin position="663"/>
        <end position="672"/>
    </location>
</feature>
<dbReference type="Gene3D" id="1.10.1000.11">
    <property type="entry name" value="Arf Nucleotide-binding Site Opener,domain 2"/>
    <property type="match status" value="1"/>
</dbReference>
<feature type="compositionally biased region" description="Acidic residues" evidence="7">
    <location>
        <begin position="926"/>
        <end position="951"/>
    </location>
</feature>
<feature type="compositionally biased region" description="Basic and acidic residues" evidence="7">
    <location>
        <begin position="707"/>
        <end position="716"/>
    </location>
</feature>
<protein>
    <recommendedName>
        <fullName evidence="12">Pleckstrin and Sec7 domain containing a</fullName>
    </recommendedName>
</protein>
<dbReference type="PROSITE" id="PS50003">
    <property type="entry name" value="PH_DOMAIN"/>
    <property type="match status" value="1"/>
</dbReference>
<keyword evidence="5" id="KW-0472">Membrane</keyword>
<dbReference type="CDD" id="cd13295">
    <property type="entry name" value="PH_EFA6"/>
    <property type="match status" value="1"/>
</dbReference>
<reference evidence="11" key="1">
    <citation type="journal article" date="2014" name="PLoS ONE">
        <title>The genome and linkage map of the northern pike (Esox lucius): conserved synteny revealed between the salmonid sister group and the Neoteleostei.</title>
        <authorList>
            <person name="Rondeau E.B."/>
            <person name="Minkley D.R."/>
            <person name="Leong J.S."/>
            <person name="Messmer A.M."/>
            <person name="Jantzen J.R."/>
            <person name="von Schalburg K.R."/>
            <person name="Lemon C."/>
            <person name="Bird N.H."/>
            <person name="Koop B.F."/>
        </authorList>
    </citation>
    <scope>NUCLEOTIDE SEQUENCE</scope>
</reference>
<dbReference type="Pfam" id="PF01369">
    <property type="entry name" value="Sec7"/>
    <property type="match status" value="1"/>
</dbReference>
<dbReference type="FunFam" id="1.10.1000.11:FF:000004">
    <property type="entry name" value="PH and SEC7 domain-containing protein 2"/>
    <property type="match status" value="1"/>
</dbReference>
<feature type="region of interest" description="Disordered" evidence="7">
    <location>
        <begin position="474"/>
        <end position="516"/>
    </location>
</feature>
<organism evidence="10 11">
    <name type="scientific">Esox lucius</name>
    <name type="common">Northern pike</name>
    <dbReference type="NCBI Taxonomy" id="8010"/>
    <lineage>
        <taxon>Eukaryota</taxon>
        <taxon>Metazoa</taxon>
        <taxon>Chordata</taxon>
        <taxon>Craniata</taxon>
        <taxon>Vertebrata</taxon>
        <taxon>Euteleostomi</taxon>
        <taxon>Actinopterygii</taxon>
        <taxon>Neopterygii</taxon>
        <taxon>Teleostei</taxon>
        <taxon>Protacanthopterygii</taxon>
        <taxon>Esociformes</taxon>
        <taxon>Esocidae</taxon>
        <taxon>Esox</taxon>
    </lineage>
</organism>
<dbReference type="CDD" id="cd00171">
    <property type="entry name" value="Sec7"/>
    <property type="match status" value="1"/>
</dbReference>
<dbReference type="PANTHER" id="PTHR10663">
    <property type="entry name" value="GUANYL-NUCLEOTIDE EXCHANGE FACTOR"/>
    <property type="match status" value="1"/>
</dbReference>
<feature type="compositionally biased region" description="Polar residues" evidence="7">
    <location>
        <begin position="898"/>
        <end position="913"/>
    </location>
</feature>
<feature type="region of interest" description="Disordered" evidence="7">
    <location>
        <begin position="1622"/>
        <end position="1669"/>
    </location>
</feature>
<dbReference type="GO" id="GO:0032012">
    <property type="term" value="P:regulation of ARF protein signal transduction"/>
    <property type="evidence" value="ECO:0007669"/>
    <property type="project" value="InterPro"/>
</dbReference>
<dbReference type="GO" id="GO:0005085">
    <property type="term" value="F:guanyl-nucleotide exchange factor activity"/>
    <property type="evidence" value="ECO:0007669"/>
    <property type="project" value="InterPro"/>
</dbReference>
<feature type="region of interest" description="Disordered" evidence="7">
    <location>
        <begin position="636"/>
        <end position="775"/>
    </location>
</feature>
<dbReference type="InterPro" id="IPR035999">
    <property type="entry name" value="Sec7_dom_sf"/>
</dbReference>
<sequence length="1669" mass="180911">MSQTGKVLHLYVEVRSASEQDGKGGLEGGVGGPRTGSDSASAQNGPEGLLTQLTGHTKRPTPAEAPVHSLAHYPHGSQSPSRHTVSFQLHSGHGTQSPRISKRQSSPGSLTNSPGFSGMVGAPGQHNASSKGRVAGGHGQRSVVTFSYIEKAKVKTVESPQNSASQGGSRVEESFPSSLPQKRLVDHIWSDGPGSPCRSSPKKASHPQGGHKQQQGTHRGTPSLGHPVPDPVGRAATQRALEEFGFGSPLLRSKIIHGLEQCPPGSRQTQQVCCQAWAGGSPARRHCGCNNFPNSHIVDADRNRAVCGPIPRSPASNQLSSHARQAALGMSLNSRPRLCAGAQAQSPHHWESQDNTGSTNSQRHKPCNSSPLPHAAILHLGNKLGEGTVLNQLNGSTPSSPANSPEVARRLALEATKVSSILAEVRRNSLTLHNALDAELGRPGGLPGEPHSFLPNAQRQDIQRQAVKMNIPLHGQRTPASDDTDSHQAVNSSPASHRKCTSSPAPTNDGAQHGVGAALAQSSILSDSVASGGGSPALPSLLLRPAPPPAEAGSPLRDPRLLRAQLRVTDSPTLHRCRPPQYTGDLWPLELDGRGDSSCFERGGSAELSRRLYVGQSVEEAPVSWTSRQTWSHLVVEESSSSSSSPGHGPRTGQHPLSTAQQKRAEQRRREVLLLGPVVLDSPEEDEGLDGDVEEVYGPGPQAGLLRVEEPPEGEHMGVAGSSSRSSSGVTGSLGERDCVSPESSQSSHQSNETGAATSGIQTDSVSPVPGPSLHSQKIARAKWEFLFGTPAEEAASRGEKNSTAATAPPSGQSSESPTPTPPTSLPLISANHEVHHVEVELVTPPPTAAGAPPRTGIIRRTLRYSETDLDAVPLRCYRETDIDEVLLAEQEDADSAFGSNRSVKSTSGTGSSPLGVCPYERTSAEEEEEEEEEGEEEDEEEELDEEDEEVVSWASVRMQGDLKRQQQQQVISQLLKRPLDSFFDNLPVLKSPILVSGPRLGVTSEDTFSRHFESIMESHRAKGTSYCSLDLDSEELLTSSTQTVLSFDLPTLTPEIQGGQMICHSARQIVKLSFAPLAHHERGTSLSESIITMTGDSDATRAPSSERLSSGSEDTPLRGGGGAARRLGSSWYSNPTFSFPRSVMSYSSNPSLSLNREKVRLATDTELDQDFSERLGLGSSDTLTNGNRADGEAAKRLAKRLFTLDGFRKSDVARHLSKNNDFSRMVAEEYLHFFNFVGLTLDQALRNFLRQFALMGETQERERVLSHFSRRYLHCNPKVIPTEDAIHTLTCALMLLNTDLHGHNIGRRMSCTQFIGNLEGLNEGQDFPKPLLKALYNSIKNEKLQWTIDEEEMRKSFSELGDISQADTASKQIKSPASGGRTLACQPSGAKLYKNGFLVRKVHADSDGKRTPRGKRGWKTFYGILKGLILYLQKGEYRPDKQLSDEDLKNAVSVHHSLAMRAADYSKRPNVFYLRTADWRVYLFQAPNAEQMQSWITRINTVSAMFSAPPFPAAIGSQKKFARPLLPSSTSKMSQEEQVQSHEARFRAISTELAELRSYPPDRKVKGRELEEYRQRDEYLEFEKTRYGTYAMLLRVKLRCGEDDLSIFEAQILEDNGLQRAHSSPTLQDGSLASQGSGAKEPVGCAAAGKGSKRTEGQRHSYRQAVRK</sequence>
<evidence type="ECO:0000259" key="9">
    <source>
        <dbReference type="PROSITE" id="PS50190"/>
    </source>
</evidence>
<feature type="region of interest" description="Disordered" evidence="7">
    <location>
        <begin position="791"/>
        <end position="832"/>
    </location>
</feature>
<name>A0A6Q2Y2T2_ESOLU</name>
<dbReference type="InterPro" id="IPR011993">
    <property type="entry name" value="PH-like_dom_sf"/>
</dbReference>
<feature type="compositionally biased region" description="Polar residues" evidence="7">
    <location>
        <begin position="211"/>
        <end position="220"/>
    </location>
</feature>
<dbReference type="Pfam" id="PF15410">
    <property type="entry name" value="PH_9"/>
    <property type="match status" value="1"/>
</dbReference>
<feature type="compositionally biased region" description="Polar residues" evidence="7">
    <location>
        <begin position="1622"/>
        <end position="1638"/>
    </location>
</feature>
<feature type="compositionally biased region" description="Low complexity" evidence="7">
    <location>
        <begin position="809"/>
        <end position="818"/>
    </location>
</feature>
<feature type="compositionally biased region" description="Polar residues" evidence="7">
    <location>
        <begin position="353"/>
        <end position="371"/>
    </location>
</feature>
<feature type="domain" description="PH" evidence="8">
    <location>
        <begin position="1392"/>
        <end position="1505"/>
    </location>
</feature>
<evidence type="ECO:0000256" key="6">
    <source>
        <dbReference type="ARBA" id="ARBA00023273"/>
    </source>
</evidence>
<evidence type="ECO:0000259" key="8">
    <source>
        <dbReference type="PROSITE" id="PS50003"/>
    </source>
</evidence>
<feature type="region of interest" description="Disordered" evidence="7">
    <location>
        <begin position="1097"/>
        <end position="1127"/>
    </location>
</feature>
<dbReference type="Bgee" id="ENSELUG00000009799">
    <property type="expression patterns" value="Expressed in brain and 12 other cell types or tissues"/>
</dbReference>
<dbReference type="Proteomes" id="UP000265140">
    <property type="component" value="Chromosome 5"/>
</dbReference>
<feature type="region of interest" description="Disordered" evidence="7">
    <location>
        <begin position="155"/>
        <end position="232"/>
    </location>
</feature>
<feature type="compositionally biased region" description="Polar residues" evidence="7">
    <location>
        <begin position="1097"/>
        <end position="1114"/>
    </location>
</feature>
<feature type="compositionally biased region" description="Low complexity" evidence="7">
    <location>
        <begin position="718"/>
        <end position="734"/>
    </location>
</feature>
<evidence type="ECO:0000256" key="4">
    <source>
        <dbReference type="ARBA" id="ARBA00023054"/>
    </source>
</evidence>
<feature type="compositionally biased region" description="Polar residues" evidence="7">
    <location>
        <begin position="158"/>
        <end position="168"/>
    </location>
</feature>
<dbReference type="GO" id="GO:0005543">
    <property type="term" value="F:phospholipid binding"/>
    <property type="evidence" value="ECO:0007669"/>
    <property type="project" value="InterPro"/>
</dbReference>
<keyword evidence="3" id="KW-0597">Phosphoprotein</keyword>
<dbReference type="SMART" id="SM00233">
    <property type="entry name" value="PH"/>
    <property type="match status" value="1"/>
</dbReference>
<dbReference type="GeneTree" id="ENSGT00940000155061"/>
<feature type="compositionally biased region" description="Polar residues" evidence="7">
    <location>
        <begin position="76"/>
        <end position="115"/>
    </location>
</feature>
<dbReference type="GO" id="GO:0032587">
    <property type="term" value="C:ruffle membrane"/>
    <property type="evidence" value="ECO:0007669"/>
    <property type="project" value="UniProtKB-SubCell"/>
</dbReference>
<accession>A0A6Q2Y2T2</accession>
<feature type="compositionally biased region" description="Acidic residues" evidence="7">
    <location>
        <begin position="682"/>
        <end position="695"/>
    </location>
</feature>
<feature type="compositionally biased region" description="Polar residues" evidence="7">
    <location>
        <begin position="752"/>
        <end position="766"/>
    </location>
</feature>
<dbReference type="InterPro" id="IPR001849">
    <property type="entry name" value="PH_domain"/>
</dbReference>
<keyword evidence="6" id="KW-0966">Cell projection</keyword>
<feature type="compositionally biased region" description="Gly residues" evidence="7">
    <location>
        <begin position="25"/>
        <end position="34"/>
    </location>
</feature>
<evidence type="ECO:0000313" key="10">
    <source>
        <dbReference type="Ensembl" id="ENSELUP00000059665.2"/>
    </source>
</evidence>
<dbReference type="PRINTS" id="PR00683">
    <property type="entry name" value="SPECTRINPH"/>
</dbReference>
<dbReference type="Gene3D" id="2.30.29.30">
    <property type="entry name" value="Pleckstrin-homology domain (PH domain)/Phosphotyrosine-binding domain (PTB)"/>
    <property type="match status" value="1"/>
</dbReference>
<feature type="region of interest" description="Disordered" evidence="7">
    <location>
        <begin position="340"/>
        <end position="374"/>
    </location>
</feature>
<dbReference type="SUPFAM" id="SSF48425">
    <property type="entry name" value="Sec7 domain"/>
    <property type="match status" value="1"/>
</dbReference>
<evidence type="ECO:0000256" key="1">
    <source>
        <dbReference type="ARBA" id="ARBA00004632"/>
    </source>
</evidence>
<comment type="subcellular location">
    <subcellularLocation>
        <location evidence="1">Cell projection</location>
        <location evidence="1">Ruffle membrane</location>
    </subcellularLocation>
</comment>
<dbReference type="SMART" id="SM00222">
    <property type="entry name" value="Sec7"/>
    <property type="match status" value="1"/>
</dbReference>
<evidence type="ECO:0000313" key="11">
    <source>
        <dbReference type="Proteomes" id="UP000265140"/>
    </source>
</evidence>
<dbReference type="InterPro" id="IPR000904">
    <property type="entry name" value="Sec7_dom"/>
</dbReference>
<evidence type="ECO:0000256" key="3">
    <source>
        <dbReference type="ARBA" id="ARBA00022553"/>
    </source>
</evidence>
<feature type="region of interest" description="Disordered" evidence="7">
    <location>
        <begin position="895"/>
        <end position="951"/>
    </location>
</feature>
<reference evidence="10" key="4">
    <citation type="submission" date="2025-09" db="UniProtKB">
        <authorList>
            <consortium name="Ensembl"/>
        </authorList>
    </citation>
    <scope>IDENTIFICATION</scope>
</reference>
<dbReference type="PROSITE" id="PS50190">
    <property type="entry name" value="SEC7"/>
    <property type="match status" value="1"/>
</dbReference>
<keyword evidence="2" id="KW-1003">Cell membrane</keyword>
<dbReference type="FunFam" id="2.30.29.30:FF:000054">
    <property type="entry name" value="PH and SEC7 domain-containing protein 3"/>
    <property type="match status" value="1"/>
</dbReference>
<feature type="domain" description="SEC7" evidence="9">
    <location>
        <begin position="1151"/>
        <end position="1343"/>
    </location>
</feature>
<evidence type="ECO:0000256" key="5">
    <source>
        <dbReference type="ARBA" id="ARBA00023136"/>
    </source>
</evidence>
<feature type="compositionally biased region" description="Low complexity" evidence="7">
    <location>
        <begin position="741"/>
        <end position="751"/>
    </location>
</feature>
<feature type="compositionally biased region" description="Polar residues" evidence="7">
    <location>
        <begin position="487"/>
        <end position="510"/>
    </location>
</feature>
<dbReference type="AlphaFoldDB" id="A0A6Q2Y2T2"/>